<feature type="region of interest" description="Disordered" evidence="5">
    <location>
        <begin position="214"/>
        <end position="269"/>
    </location>
</feature>
<keyword evidence="6" id="KW-0472">Membrane</keyword>
<organism evidence="8 9">
    <name type="scientific">Propionibacterium freudenreichii subsp. shermanii (strain ATCC 9614 / DSM 4902 / CIP 103027 / NCIMB 8099 / CIRM-BIA1)</name>
    <dbReference type="NCBI Taxonomy" id="754252"/>
    <lineage>
        <taxon>Bacteria</taxon>
        <taxon>Bacillati</taxon>
        <taxon>Actinomycetota</taxon>
        <taxon>Actinomycetes</taxon>
        <taxon>Propionibacteriales</taxon>
        <taxon>Propionibacteriaceae</taxon>
        <taxon>Propionibacterium</taxon>
    </lineage>
</organism>
<keyword evidence="1" id="KW-0805">Transcription regulation</keyword>
<dbReference type="RefSeq" id="WP_013161611.1">
    <property type="nucleotide sequence ID" value="NC_014215.1"/>
</dbReference>
<dbReference type="GO" id="GO:0000976">
    <property type="term" value="F:transcription cis-regulatory region binding"/>
    <property type="evidence" value="ECO:0007669"/>
    <property type="project" value="TreeGrafter"/>
</dbReference>
<evidence type="ECO:0000313" key="9">
    <source>
        <dbReference type="Proteomes" id="UP000000936"/>
    </source>
</evidence>
<dbReference type="PROSITE" id="PS01081">
    <property type="entry name" value="HTH_TETR_1"/>
    <property type="match status" value="1"/>
</dbReference>
<feature type="domain" description="HTH tetR-type" evidence="7">
    <location>
        <begin position="20"/>
        <end position="80"/>
    </location>
</feature>
<evidence type="ECO:0000313" key="8">
    <source>
        <dbReference type="EMBL" id="CBL57254.1"/>
    </source>
</evidence>
<evidence type="ECO:0000256" key="5">
    <source>
        <dbReference type="SAM" id="MobiDB-lite"/>
    </source>
</evidence>
<feature type="transmembrane region" description="Helical" evidence="6">
    <location>
        <begin position="162"/>
        <end position="181"/>
    </location>
</feature>
<evidence type="ECO:0000256" key="1">
    <source>
        <dbReference type="ARBA" id="ARBA00023015"/>
    </source>
</evidence>
<dbReference type="PRINTS" id="PR00455">
    <property type="entry name" value="HTHTETR"/>
</dbReference>
<dbReference type="SUPFAM" id="SSF48498">
    <property type="entry name" value="Tetracyclin repressor-like, C-terminal domain"/>
    <property type="match status" value="1"/>
</dbReference>
<dbReference type="STRING" id="754252.PFREUD_17450"/>
<evidence type="ECO:0000259" key="7">
    <source>
        <dbReference type="PROSITE" id="PS50977"/>
    </source>
</evidence>
<dbReference type="KEGG" id="pfr:PFREUD_17450"/>
<dbReference type="Proteomes" id="UP000000936">
    <property type="component" value="Chromosome"/>
</dbReference>
<evidence type="ECO:0000256" key="2">
    <source>
        <dbReference type="ARBA" id="ARBA00023125"/>
    </source>
</evidence>
<proteinExistence type="predicted"/>
<feature type="compositionally biased region" description="Low complexity" evidence="5">
    <location>
        <begin position="232"/>
        <end position="242"/>
    </location>
</feature>
<dbReference type="InterPro" id="IPR001647">
    <property type="entry name" value="HTH_TetR"/>
</dbReference>
<name>D7GFE3_PROFC</name>
<dbReference type="Pfam" id="PF00440">
    <property type="entry name" value="TetR_N"/>
    <property type="match status" value="1"/>
</dbReference>
<keyword evidence="6" id="KW-1133">Transmembrane helix</keyword>
<dbReference type="PANTHER" id="PTHR30055">
    <property type="entry name" value="HTH-TYPE TRANSCRIPTIONAL REGULATOR RUTR"/>
    <property type="match status" value="1"/>
</dbReference>
<dbReference type="SUPFAM" id="SSF46689">
    <property type="entry name" value="Homeodomain-like"/>
    <property type="match status" value="1"/>
</dbReference>
<dbReference type="eggNOG" id="COG1309">
    <property type="taxonomic scope" value="Bacteria"/>
</dbReference>
<protein>
    <submittedName>
        <fullName evidence="8">Regulatory protein, TetR</fullName>
    </submittedName>
</protein>
<evidence type="ECO:0000256" key="3">
    <source>
        <dbReference type="ARBA" id="ARBA00023163"/>
    </source>
</evidence>
<gene>
    <name evidence="8" type="primary">tetR7</name>
    <name evidence="8" type="ordered locus">PFREUD_17450</name>
</gene>
<keyword evidence="6" id="KW-0812">Transmembrane</keyword>
<evidence type="ECO:0000256" key="4">
    <source>
        <dbReference type="PROSITE-ProRule" id="PRU00335"/>
    </source>
</evidence>
<dbReference type="GO" id="GO:0003700">
    <property type="term" value="F:DNA-binding transcription factor activity"/>
    <property type="evidence" value="ECO:0007669"/>
    <property type="project" value="TreeGrafter"/>
</dbReference>
<dbReference type="PROSITE" id="PS50977">
    <property type="entry name" value="HTH_TETR_2"/>
    <property type="match status" value="1"/>
</dbReference>
<dbReference type="InterPro" id="IPR023772">
    <property type="entry name" value="DNA-bd_HTH_TetR-type_CS"/>
</dbReference>
<feature type="DNA-binding region" description="H-T-H motif" evidence="4">
    <location>
        <begin position="43"/>
        <end position="62"/>
    </location>
</feature>
<evidence type="ECO:0000256" key="6">
    <source>
        <dbReference type="SAM" id="Phobius"/>
    </source>
</evidence>
<keyword evidence="2 4" id="KW-0238">DNA-binding</keyword>
<dbReference type="InterPro" id="IPR036271">
    <property type="entry name" value="Tet_transcr_reg_TetR-rel_C_sf"/>
</dbReference>
<dbReference type="HOGENOM" id="CLU_069356_11_2_11"/>
<dbReference type="InterPro" id="IPR054129">
    <property type="entry name" value="DesT_TetR_C"/>
</dbReference>
<keyword evidence="3" id="KW-0804">Transcription</keyword>
<dbReference type="AlphaFoldDB" id="D7GFE3"/>
<feature type="compositionally biased region" description="Basic residues" evidence="5">
    <location>
        <begin position="221"/>
        <end position="231"/>
    </location>
</feature>
<reference evidence="8 9" key="1">
    <citation type="journal article" date="2010" name="PLoS ONE">
        <title>The complete genome of Propionibacterium freudenreichii CIRM-BIA1, a hardy actinobacterium with food and probiotic applications.</title>
        <authorList>
            <person name="Falentin H."/>
            <person name="Deutsch S.M."/>
            <person name="Jan G."/>
            <person name="Loux V."/>
            <person name="Thierry A."/>
            <person name="Parayre S."/>
            <person name="Maillard M.B."/>
            <person name="Dherbecourt J."/>
            <person name="Cousin F.J."/>
            <person name="Jardin J."/>
            <person name="Siguier P."/>
            <person name="Couloux A."/>
            <person name="Barbe V."/>
            <person name="Vacherie B."/>
            <person name="Wincker P."/>
            <person name="Gibrat J.F."/>
            <person name="Gaillardin C."/>
            <person name="Lortal S."/>
        </authorList>
    </citation>
    <scope>NUCLEOTIDE SEQUENCE [LARGE SCALE GENOMIC DNA]</scope>
    <source>
        <strain evidence="9">ATCC 9614 / DSM 4902 / CIP 103027 / NCIMB 8099 / CIRM-BIA1</strain>
    </source>
</reference>
<sequence length="269" mass="28866">MSSQTPARATRRGRTRMTSAERREQLIVVARSLFAERGFDGTSVEEVAARAQVSKPVVYEHFGGKEGLYAVVVDREVTTLDNAIMAAIAVRATSYREVIERGTLALLDYIDASPDGFRIISRDSPVGSASGSFASILNDIATRVEDLLAPPLIRRGYDATIAGVYSQALVGLVASAGLAWLDTRKPDKRRVAAELVNLAWNGLASIEHKPTLITDRGAVPGKRRHTNKLRPARTASKGATAAARKRAAKSSHASSEDDSGPVDRADGQD</sequence>
<dbReference type="Gene3D" id="1.10.357.10">
    <property type="entry name" value="Tetracycline Repressor, domain 2"/>
    <property type="match status" value="1"/>
</dbReference>
<dbReference type="GO" id="GO:0045892">
    <property type="term" value="P:negative regulation of DNA-templated transcription"/>
    <property type="evidence" value="ECO:0007669"/>
    <property type="project" value="UniProtKB-ARBA"/>
</dbReference>
<dbReference type="PANTHER" id="PTHR30055:SF227">
    <property type="entry name" value="TRANSCRIPTIONAL REGULATORY PROTEIN (PROBABLY TETR-FAMILY)-RELATED"/>
    <property type="match status" value="1"/>
</dbReference>
<dbReference type="InterPro" id="IPR009057">
    <property type="entry name" value="Homeodomain-like_sf"/>
</dbReference>
<dbReference type="Pfam" id="PF21943">
    <property type="entry name" value="TetR_C_46"/>
    <property type="match status" value="1"/>
</dbReference>
<keyword evidence="9" id="KW-1185">Reference proteome</keyword>
<dbReference type="FunFam" id="1.10.10.60:FF:000141">
    <property type="entry name" value="TetR family transcriptional regulator"/>
    <property type="match status" value="1"/>
</dbReference>
<accession>D7GFE3</accession>
<dbReference type="InterPro" id="IPR050109">
    <property type="entry name" value="HTH-type_TetR-like_transc_reg"/>
</dbReference>
<dbReference type="EMBL" id="FN806773">
    <property type="protein sequence ID" value="CBL57254.1"/>
    <property type="molecule type" value="Genomic_DNA"/>
</dbReference>